<name>A0A2A4JT35_HELVI</name>
<gene>
    <name evidence="1" type="ORF">B5V51_12077</name>
</gene>
<reference evidence="1" key="1">
    <citation type="submission" date="2017-09" db="EMBL/GenBank/DDBJ databases">
        <title>Contemporary evolution of a Lepidopteran species, Heliothis virescens, in response to modern agricultural practices.</title>
        <authorList>
            <person name="Fritz M.L."/>
            <person name="Deyonke A.M."/>
            <person name="Papanicolaou A."/>
            <person name="Micinski S."/>
            <person name="Westbrook J."/>
            <person name="Gould F."/>
        </authorList>
    </citation>
    <scope>NUCLEOTIDE SEQUENCE [LARGE SCALE GENOMIC DNA]</scope>
    <source>
        <strain evidence="1">HvINT-</strain>
        <tissue evidence="1">Whole body</tissue>
    </source>
</reference>
<protein>
    <submittedName>
        <fullName evidence="1">Uncharacterized protein</fullName>
    </submittedName>
</protein>
<accession>A0A2A4JT35</accession>
<dbReference type="AlphaFoldDB" id="A0A2A4JT35"/>
<comment type="caution">
    <text evidence="1">The sequence shown here is derived from an EMBL/GenBank/DDBJ whole genome shotgun (WGS) entry which is preliminary data.</text>
</comment>
<evidence type="ECO:0000313" key="1">
    <source>
        <dbReference type="EMBL" id="PCG75205.1"/>
    </source>
</evidence>
<organism evidence="1">
    <name type="scientific">Heliothis virescens</name>
    <name type="common">Tobacco budworm moth</name>
    <dbReference type="NCBI Taxonomy" id="7102"/>
    <lineage>
        <taxon>Eukaryota</taxon>
        <taxon>Metazoa</taxon>
        <taxon>Ecdysozoa</taxon>
        <taxon>Arthropoda</taxon>
        <taxon>Hexapoda</taxon>
        <taxon>Insecta</taxon>
        <taxon>Pterygota</taxon>
        <taxon>Neoptera</taxon>
        <taxon>Endopterygota</taxon>
        <taxon>Lepidoptera</taxon>
        <taxon>Glossata</taxon>
        <taxon>Ditrysia</taxon>
        <taxon>Noctuoidea</taxon>
        <taxon>Noctuidae</taxon>
        <taxon>Heliothinae</taxon>
        <taxon>Heliothis</taxon>
    </lineage>
</organism>
<proteinExistence type="predicted"/>
<dbReference type="EMBL" id="NWSH01000623">
    <property type="protein sequence ID" value="PCG75205.1"/>
    <property type="molecule type" value="Genomic_DNA"/>
</dbReference>
<sequence>MDSEDLMEEVARYRRDYDKKTPKRQQFLQAMDEVFTLQQNVIFVDYLNDMLDLANGHILAIKDQTRKLLDVIVDCMDKLGQKEERDLERKLRAAIKEYTEH</sequence>